<dbReference type="GO" id="GO:0005829">
    <property type="term" value="C:cytosol"/>
    <property type="evidence" value="ECO:0007669"/>
    <property type="project" value="TreeGrafter"/>
</dbReference>
<comment type="catalytic activity">
    <reaction evidence="4">
        <text>alpha-D-glucose 6-phosphate = beta-D-fructose 6-phosphate</text>
        <dbReference type="Rhea" id="RHEA:11816"/>
        <dbReference type="ChEBI" id="CHEBI:57634"/>
        <dbReference type="ChEBI" id="CHEBI:58225"/>
        <dbReference type="EC" id="5.3.1.9"/>
    </reaction>
</comment>
<gene>
    <name evidence="5" type="ORF">HMPREF2128_04820</name>
</gene>
<dbReference type="Pfam" id="PF00342">
    <property type="entry name" value="PGI"/>
    <property type="match status" value="1"/>
</dbReference>
<dbReference type="GO" id="GO:0006094">
    <property type="term" value="P:gluconeogenesis"/>
    <property type="evidence" value="ECO:0007669"/>
    <property type="project" value="UniProtKB-KW"/>
</dbReference>
<dbReference type="GO" id="GO:0004347">
    <property type="term" value="F:glucose-6-phosphate isomerase activity"/>
    <property type="evidence" value="ECO:0007669"/>
    <property type="project" value="UniProtKB-EC"/>
</dbReference>
<name>A0A095YEN0_9MICC</name>
<dbReference type="Proteomes" id="UP000053528">
    <property type="component" value="Unassembled WGS sequence"/>
</dbReference>
<comment type="pathway">
    <text evidence="4">Carbohydrate degradation; glycolysis; D-glyceraldehyde 3-phosphate and glycerone phosphate from D-glucose: step 2/4.</text>
</comment>
<proteinExistence type="inferred from homology"/>
<accession>A0A095YEN0</accession>
<dbReference type="SUPFAM" id="SSF53697">
    <property type="entry name" value="SIS domain"/>
    <property type="match status" value="1"/>
</dbReference>
<sequence length="545" mass="57541">MTMLSTTAHLETEEAVNALVPQLVKDRVASRLAAKDSSLWGKKAALEAVHRLGWANPFPASGPLIDPIIELRNELKERGIKRIILAGTGGSTLASEVVSRAAGVELSVIDSTDPGMLAATLTHLDSTLMIVASKSGSTLEMDVAFRVFSEAVQRAGLRLTEHVLVITDPDSPLEQLAHQHRLTMLTADPTVGGRFSALAAFGLVPTGLAGVDVERLLDEAMAAQAECIRDHRENPALILGAALAGQHPQRNKLVIHDDTTHLPGFSAWIEQLVAESTGKQGLGLVPTVQLASSAEDALLDEAEDVLHVYLQGTNDGAHTPAGPGITVTGSIAAQFMVWEYAVAVACRLIGVNPFDQPDVETSKVAARSLLAGEPGNAQTPPNIADGPVRIAAYGDWANNANITDLSSAIEELGAASTSRSYVAVNVFADRNKHREIAATLQTALLEIFKRPTAFGWGPRFLHSTGQAHKGGPAEGIFIHILAGTVNDIDIPGLDHTGGEQLAAQATGDARVLAGRGRPVLMIKADDPAVGLPYIVDKLTEILKRS</sequence>
<keyword evidence="3 4" id="KW-0413">Isomerase</keyword>
<keyword evidence="2 4" id="KW-0324">Glycolysis</keyword>
<dbReference type="GO" id="GO:0097367">
    <property type="term" value="F:carbohydrate derivative binding"/>
    <property type="evidence" value="ECO:0007669"/>
    <property type="project" value="InterPro"/>
</dbReference>
<evidence type="ECO:0000256" key="1">
    <source>
        <dbReference type="ARBA" id="ARBA00022432"/>
    </source>
</evidence>
<protein>
    <recommendedName>
        <fullName evidence="4">Glucose-6-phosphate isomerase</fullName>
        <ecNumber evidence="4">5.3.1.9</ecNumber>
    </recommendedName>
</protein>
<comment type="caution">
    <text evidence="5">The sequence shown here is derived from an EMBL/GenBank/DDBJ whole genome shotgun (WGS) entry which is preliminary data.</text>
</comment>
<evidence type="ECO:0000256" key="2">
    <source>
        <dbReference type="ARBA" id="ARBA00023152"/>
    </source>
</evidence>
<dbReference type="PANTHER" id="PTHR11469">
    <property type="entry name" value="GLUCOSE-6-PHOSPHATE ISOMERASE"/>
    <property type="match status" value="1"/>
</dbReference>
<reference evidence="5 6" key="1">
    <citation type="submission" date="2014-07" db="EMBL/GenBank/DDBJ databases">
        <authorList>
            <person name="McCorrison J."/>
            <person name="Sanka R."/>
            <person name="Torralba M."/>
            <person name="Gillis M."/>
            <person name="Haft D.H."/>
            <person name="Methe B."/>
            <person name="Sutton G."/>
            <person name="Nelson K.E."/>
        </authorList>
    </citation>
    <scope>NUCLEOTIDE SEQUENCE [LARGE SCALE GENOMIC DNA]</scope>
    <source>
        <strain evidence="5 6">DNF00011</strain>
    </source>
</reference>
<evidence type="ECO:0000313" key="5">
    <source>
        <dbReference type="EMBL" id="KGF20581.1"/>
    </source>
</evidence>
<dbReference type="GO" id="GO:0051156">
    <property type="term" value="P:glucose 6-phosphate metabolic process"/>
    <property type="evidence" value="ECO:0007669"/>
    <property type="project" value="TreeGrafter"/>
</dbReference>
<dbReference type="InterPro" id="IPR001672">
    <property type="entry name" value="G6P_Isomerase"/>
</dbReference>
<evidence type="ECO:0000313" key="6">
    <source>
        <dbReference type="Proteomes" id="UP000053528"/>
    </source>
</evidence>
<dbReference type="PROSITE" id="PS51463">
    <property type="entry name" value="P_GLUCOSE_ISOMERASE_3"/>
    <property type="match status" value="1"/>
</dbReference>
<dbReference type="EC" id="5.3.1.9" evidence="4"/>
<comment type="similarity">
    <text evidence="4">Belongs to the GPI family.</text>
</comment>
<evidence type="ECO:0000256" key="3">
    <source>
        <dbReference type="ARBA" id="ARBA00023235"/>
    </source>
</evidence>
<dbReference type="AlphaFoldDB" id="A0A095YEN0"/>
<dbReference type="PANTHER" id="PTHR11469:SF1">
    <property type="entry name" value="GLUCOSE-6-PHOSPHATE ISOMERASE"/>
    <property type="match status" value="1"/>
</dbReference>
<dbReference type="EMBL" id="JRNH01000013">
    <property type="protein sequence ID" value="KGF20581.1"/>
    <property type="molecule type" value="Genomic_DNA"/>
</dbReference>
<dbReference type="PRINTS" id="PR00662">
    <property type="entry name" value="G6PISOMERASE"/>
</dbReference>
<evidence type="ECO:0000256" key="4">
    <source>
        <dbReference type="RuleBase" id="RU000612"/>
    </source>
</evidence>
<dbReference type="GO" id="GO:0006096">
    <property type="term" value="P:glycolytic process"/>
    <property type="evidence" value="ECO:0007669"/>
    <property type="project" value="UniProtKB-UniPathway"/>
</dbReference>
<dbReference type="UniPathway" id="UPA00109">
    <property type="reaction ID" value="UER00181"/>
</dbReference>
<dbReference type="Gene3D" id="3.40.50.10490">
    <property type="entry name" value="Glucose-6-phosphate isomerase like protein, domain 1"/>
    <property type="match status" value="3"/>
</dbReference>
<dbReference type="GO" id="GO:0048029">
    <property type="term" value="F:monosaccharide binding"/>
    <property type="evidence" value="ECO:0007669"/>
    <property type="project" value="TreeGrafter"/>
</dbReference>
<keyword evidence="1 4" id="KW-0312">Gluconeogenesis</keyword>
<organism evidence="5 6">
    <name type="scientific">Pseudoglutamicibacter albus DNF00011</name>
    <dbReference type="NCBI Taxonomy" id="1401063"/>
    <lineage>
        <taxon>Bacteria</taxon>
        <taxon>Bacillati</taxon>
        <taxon>Actinomycetota</taxon>
        <taxon>Actinomycetes</taxon>
        <taxon>Micrococcales</taxon>
        <taxon>Micrococcaceae</taxon>
        <taxon>Pseudoglutamicibacter</taxon>
    </lineage>
</organism>
<dbReference type="InterPro" id="IPR046348">
    <property type="entry name" value="SIS_dom_sf"/>
</dbReference>